<keyword evidence="1" id="KW-0732">Signal</keyword>
<dbReference type="RefSeq" id="WP_277417187.1">
    <property type="nucleotide sequence ID" value="NZ_CP119083.1"/>
</dbReference>
<gene>
    <name evidence="2" type="ORF">PX653_07030</name>
</gene>
<dbReference type="Proteomes" id="UP001216510">
    <property type="component" value="Chromosome"/>
</dbReference>
<dbReference type="Gene3D" id="1.25.40.10">
    <property type="entry name" value="Tetratricopeptide repeat domain"/>
    <property type="match status" value="1"/>
</dbReference>
<evidence type="ECO:0000313" key="2">
    <source>
        <dbReference type="EMBL" id="WEF34511.1"/>
    </source>
</evidence>
<keyword evidence="3" id="KW-1185">Reference proteome</keyword>
<evidence type="ECO:0000313" key="3">
    <source>
        <dbReference type="Proteomes" id="UP001216510"/>
    </source>
</evidence>
<feature type="signal peptide" evidence="1">
    <location>
        <begin position="1"/>
        <end position="23"/>
    </location>
</feature>
<name>A0ABY8BFQ2_9BURK</name>
<evidence type="ECO:0000256" key="1">
    <source>
        <dbReference type="SAM" id="SignalP"/>
    </source>
</evidence>
<protein>
    <submittedName>
        <fullName evidence="2">ABC transporter permease</fullName>
    </submittedName>
</protein>
<reference evidence="2 3" key="1">
    <citation type="submission" date="2023-02" db="EMBL/GenBank/DDBJ databases">
        <title>Gemone sequence of Telluria chitinolytica ACM 3522T.</title>
        <authorList>
            <person name="Frediansyah A."/>
            <person name="Miess H."/>
            <person name="Gross H."/>
        </authorList>
    </citation>
    <scope>NUCLEOTIDE SEQUENCE [LARGE SCALE GENOMIC DNA]</scope>
    <source>
        <strain evidence="2 3">ACM 3522</strain>
    </source>
</reference>
<feature type="chain" id="PRO_5046408578" evidence="1">
    <location>
        <begin position="24"/>
        <end position="210"/>
    </location>
</feature>
<organism evidence="2 3">
    <name type="scientific">Pseudoduganella chitinolytica</name>
    <dbReference type="NCBI Taxonomy" id="34070"/>
    <lineage>
        <taxon>Bacteria</taxon>
        <taxon>Pseudomonadati</taxon>
        <taxon>Pseudomonadota</taxon>
        <taxon>Betaproteobacteria</taxon>
        <taxon>Burkholderiales</taxon>
        <taxon>Oxalobacteraceae</taxon>
        <taxon>Telluria group</taxon>
        <taxon>Pseudoduganella</taxon>
    </lineage>
</organism>
<dbReference type="SUPFAM" id="SSF48452">
    <property type="entry name" value="TPR-like"/>
    <property type="match status" value="1"/>
</dbReference>
<dbReference type="EMBL" id="CP119083">
    <property type="protein sequence ID" value="WEF34511.1"/>
    <property type="molecule type" value="Genomic_DNA"/>
</dbReference>
<proteinExistence type="predicted"/>
<accession>A0ABY8BFQ2</accession>
<sequence>MAFRLSLILALGAALCGAAPCRAGGDCPPLVANTATGGDYTNPADRDKLKVVEQFHFTPTVERLERGQSGSIGGDLSYTLEHFANHHRALAALARLAVHDKSARPRGAKLAVDCYFGRAIAYRPDDSRVRAIFGGYLLALGQEDAALAQLEEAARLAPRDATNQYNLGLLYVRRKEYAKAREAAWQAYDLGFPLPGLRTKLTVAGQWQER</sequence>
<dbReference type="InterPro" id="IPR011990">
    <property type="entry name" value="TPR-like_helical_dom_sf"/>
</dbReference>